<dbReference type="EMBL" id="LBJM01000078">
    <property type="protein sequence ID" value="RXH34393.1"/>
    <property type="molecule type" value="Genomic_DNA"/>
</dbReference>
<organism evidence="1 2">
    <name type="scientific">Bradyrhizobium zhanjiangense</name>
    <dbReference type="NCBI Taxonomy" id="1325107"/>
    <lineage>
        <taxon>Bacteria</taxon>
        <taxon>Pseudomonadati</taxon>
        <taxon>Pseudomonadota</taxon>
        <taxon>Alphaproteobacteria</taxon>
        <taxon>Hyphomicrobiales</taxon>
        <taxon>Nitrobacteraceae</taxon>
        <taxon>Bradyrhizobium</taxon>
    </lineage>
</organism>
<proteinExistence type="predicted"/>
<protein>
    <submittedName>
        <fullName evidence="1">Uncharacterized protein</fullName>
    </submittedName>
</protein>
<sequence length="173" mass="19845">MIQLSYQPAFDPYHAMFRFLRIFAAIGRSTSMLADHARILDFYLLFPFKISGIRLIPQHRRFRAVAQHFENRRPYGDQPDDSLVFTRMKPLQVAALDTLAEKQLIDAPNWQQGIALRTQHSIAPPLAARVNRANKADAELMEVLTALATEYDLLGRDGLKDRTGLLEYRYDAV</sequence>
<comment type="caution">
    <text evidence="1">The sequence shown here is derived from an EMBL/GenBank/DDBJ whole genome shotgun (WGS) entry which is preliminary data.</text>
</comment>
<dbReference type="Pfam" id="PF20291">
    <property type="entry name" value="MC5"/>
    <property type="match status" value="1"/>
</dbReference>
<accession>A0A4Q0SE19</accession>
<dbReference type="AlphaFoldDB" id="A0A4Q0SE19"/>
<gene>
    <name evidence="1" type="ORF">XH94_28040</name>
</gene>
<name>A0A4Q0SE19_9BRAD</name>
<evidence type="ECO:0000313" key="1">
    <source>
        <dbReference type="EMBL" id="RXH34393.1"/>
    </source>
</evidence>
<dbReference type="RefSeq" id="WP_128946634.1">
    <property type="nucleotide sequence ID" value="NZ_LBJM01000078.1"/>
</dbReference>
<reference evidence="1 2" key="1">
    <citation type="submission" date="2015-04" db="EMBL/GenBank/DDBJ databases">
        <title>Comparative genomics of rhizobia nodulating Arachis hypogaea in China.</title>
        <authorList>
            <person name="Li Y."/>
        </authorList>
    </citation>
    <scope>NUCLEOTIDE SEQUENCE [LARGE SCALE GENOMIC DNA]</scope>
    <source>
        <strain evidence="1 2">CCBAU 51787</strain>
    </source>
</reference>
<dbReference type="InterPro" id="IPR046901">
    <property type="entry name" value="ABC-3C_MC5"/>
</dbReference>
<dbReference type="Proteomes" id="UP000290565">
    <property type="component" value="Unassembled WGS sequence"/>
</dbReference>
<evidence type="ECO:0000313" key="2">
    <source>
        <dbReference type="Proteomes" id="UP000290565"/>
    </source>
</evidence>